<reference evidence="1" key="1">
    <citation type="submission" date="2021-03" db="EMBL/GenBank/DDBJ databases">
        <title>Antimicrobial resistance genes in bacteria isolated from Japanese honey, and their potential for conferring macrolide and lincosamide resistance in the American foulbrood pathogen Paenibacillus larvae.</title>
        <authorList>
            <person name="Okamoto M."/>
            <person name="Kumagai M."/>
            <person name="Kanamori H."/>
            <person name="Takamatsu D."/>
        </authorList>
    </citation>
    <scope>NUCLEOTIDE SEQUENCE</scope>
    <source>
        <strain evidence="1">J41TS4</strain>
    </source>
</reference>
<sequence length="291" mass="34359">MNDLYLEDLKIDSLVDLLKASYSLEEWNKMIEIADRLYDSAQEIYNKQKEAIQLGRKYVYSDRKRHIIYYFGFSLLAKGIALQNKEQFKESKYCIEQYRDLTWLNDESPEAAEEIESFKLFAKANSYALSVREGNKECLDSYIKFLRESRIDELFPGLLNIIEADMQHNFGIDVAGLLQSFKDNITEAKEYYKQKKSLYATKFFHKLSLYYLIKNRYVDAIDNTLQGLALSHTLKDTIGFKKCVSLFESFRKYASEEQQQHYLSIMNTVLEEELRKDEKSIFYDGDFVRVI</sequence>
<comment type="caution">
    <text evidence="1">The sequence shown here is derived from an EMBL/GenBank/DDBJ whole genome shotgun (WGS) entry which is preliminary data.</text>
</comment>
<evidence type="ECO:0000313" key="1">
    <source>
        <dbReference type="EMBL" id="GIO42278.1"/>
    </source>
</evidence>
<dbReference type="EMBL" id="BORS01000006">
    <property type="protein sequence ID" value="GIO42278.1"/>
    <property type="molecule type" value="Genomic_DNA"/>
</dbReference>
<organism evidence="1 2">
    <name type="scientific">Paenibacillus apis</name>
    <dbReference type="NCBI Taxonomy" id="1792174"/>
    <lineage>
        <taxon>Bacteria</taxon>
        <taxon>Bacillati</taxon>
        <taxon>Bacillota</taxon>
        <taxon>Bacilli</taxon>
        <taxon>Bacillales</taxon>
        <taxon>Paenibacillaceae</taxon>
        <taxon>Paenibacillus</taxon>
    </lineage>
</organism>
<proteinExistence type="predicted"/>
<protein>
    <recommendedName>
        <fullName evidence="3">DNA-binding protein</fullName>
    </recommendedName>
</protein>
<dbReference type="AlphaFoldDB" id="A0A919Y2S7"/>
<keyword evidence="2" id="KW-1185">Reference proteome</keyword>
<gene>
    <name evidence="1" type="ORF">J41TS4_20360</name>
</gene>
<dbReference type="Proteomes" id="UP000678895">
    <property type="component" value="Unassembled WGS sequence"/>
</dbReference>
<dbReference type="RefSeq" id="WP_301626996.1">
    <property type="nucleotide sequence ID" value="NZ_BORS01000006.1"/>
</dbReference>
<evidence type="ECO:0000313" key="2">
    <source>
        <dbReference type="Proteomes" id="UP000678895"/>
    </source>
</evidence>
<accession>A0A919Y2S7</accession>
<evidence type="ECO:0008006" key="3">
    <source>
        <dbReference type="Google" id="ProtNLM"/>
    </source>
</evidence>
<name>A0A919Y2S7_9BACL</name>